<evidence type="ECO:0000313" key="2">
    <source>
        <dbReference type="Proteomes" id="UP000033556"/>
    </source>
</evidence>
<keyword evidence="2" id="KW-1185">Reference proteome</keyword>
<reference evidence="1 2" key="1">
    <citation type="submission" date="2015-01" db="EMBL/GenBank/DDBJ databases">
        <title>Genome Sequencing of Rickettsiales.</title>
        <authorList>
            <person name="Daugherty S.C."/>
            <person name="Su Q."/>
            <person name="Abolude K."/>
            <person name="Beier-Sexton M."/>
            <person name="Carlyon J.A."/>
            <person name="Carter R."/>
            <person name="Day N.P."/>
            <person name="Dumler S.J."/>
            <person name="Dyachenko V."/>
            <person name="Godinez A."/>
            <person name="Kurtti T.J."/>
            <person name="Lichay M."/>
            <person name="Mullins K.E."/>
            <person name="Ott S."/>
            <person name="Pappas-Brown V."/>
            <person name="Paris D.H."/>
            <person name="Patel P."/>
            <person name="Richards A.L."/>
            <person name="Sadzewicz L."/>
            <person name="Sears K."/>
            <person name="Seidman D."/>
            <person name="Sengamalay N."/>
            <person name="Stenos J."/>
            <person name="Tallon L.J."/>
            <person name="Vincent G."/>
            <person name="Fraser C.M."/>
            <person name="Munderloh U."/>
            <person name="Dunning-Hotopp J.C."/>
        </authorList>
    </citation>
    <scope>NUCLEOTIDE SEQUENCE [LARGE SCALE GENOMIC DNA]</scope>
    <source>
        <strain evidence="1 2">Ac/Pa</strain>
    </source>
</reference>
<organism evidence="1 2">
    <name type="scientific">Rickettsia amblyommatis str. Ac/Pa</name>
    <dbReference type="NCBI Taxonomy" id="1359164"/>
    <lineage>
        <taxon>Bacteria</taxon>
        <taxon>Pseudomonadati</taxon>
        <taxon>Pseudomonadota</taxon>
        <taxon>Alphaproteobacteria</taxon>
        <taxon>Rickettsiales</taxon>
        <taxon>Rickettsiaceae</taxon>
        <taxon>Rickettsieae</taxon>
        <taxon>Rickettsia</taxon>
        <taxon>spotted fever group</taxon>
    </lineage>
</organism>
<dbReference type="EMBL" id="LANR01000001">
    <property type="protein sequence ID" value="KJV61495.1"/>
    <property type="molecule type" value="Genomic_DNA"/>
</dbReference>
<proteinExistence type="predicted"/>
<dbReference type="Proteomes" id="UP000033556">
    <property type="component" value="Unassembled WGS sequence"/>
</dbReference>
<name>A0A0F3N0D1_RICAM</name>
<dbReference type="AlphaFoldDB" id="A0A0F3N0D1"/>
<comment type="caution">
    <text evidence="1">The sequence shown here is derived from an EMBL/GenBank/DDBJ whole genome shotgun (WGS) entry which is preliminary data.</text>
</comment>
<accession>A0A0F3N0D1</accession>
<gene>
    <name evidence="1" type="ORF">APHACPA_0503</name>
</gene>
<dbReference type="PATRIC" id="fig|1359164.3.peg.500"/>
<evidence type="ECO:0000313" key="1">
    <source>
        <dbReference type="EMBL" id="KJV61495.1"/>
    </source>
</evidence>
<sequence length="42" mass="4671">MDQAKELMASLALGTAYKTQNRKENSQYSAVCICLLVTARYS</sequence>
<protein>
    <submittedName>
        <fullName evidence="1">Uncharacterized protein</fullName>
    </submittedName>
</protein>